<accession>A0ABS0CVH3</accession>
<gene>
    <name evidence="1" type="ORF">IU459_24120</name>
</gene>
<keyword evidence="2" id="KW-1185">Reference proteome</keyword>
<comment type="caution">
    <text evidence="1">The sequence shown here is derived from an EMBL/GenBank/DDBJ whole genome shotgun (WGS) entry which is preliminary data.</text>
</comment>
<evidence type="ECO:0000313" key="1">
    <source>
        <dbReference type="EMBL" id="MBF6300606.1"/>
    </source>
</evidence>
<organism evidence="1 2">
    <name type="scientific">Nocardia amamiensis</name>
    <dbReference type="NCBI Taxonomy" id="404578"/>
    <lineage>
        <taxon>Bacteria</taxon>
        <taxon>Bacillati</taxon>
        <taxon>Actinomycetota</taxon>
        <taxon>Actinomycetes</taxon>
        <taxon>Mycobacteriales</taxon>
        <taxon>Nocardiaceae</taxon>
        <taxon>Nocardia</taxon>
    </lineage>
</organism>
<protein>
    <submittedName>
        <fullName evidence="1">Uncharacterized protein</fullName>
    </submittedName>
</protein>
<sequence length="265" mass="28995">MVGGAVGAFANDQIKNWLTSQSEKYGTDIKVVDMTEVDDPVSNWALPAGVDPTPYLTRPLTNEPRMVWMREHGAVAASSMTWEVTLLANRTSAVEIVDIVPVLVEPCGEPLVSGYGFVEEHSEGETDKLVLVTDVSSEHPVFDRAGVDDKGERVEVLDFFAEKRITLPKGEKNTIAFTTRITEGHCRWTYRLDYIAETGRESMTITAPGGKPFEMTAGDLTKDYDWVVPTVALKCVGVPPGAVRPKLSGTEAHALIANGECWTPR</sequence>
<proteinExistence type="predicted"/>
<name>A0ABS0CVH3_9NOCA</name>
<dbReference type="Proteomes" id="UP000702209">
    <property type="component" value="Unassembled WGS sequence"/>
</dbReference>
<dbReference type="EMBL" id="JADLQX010000019">
    <property type="protein sequence ID" value="MBF6300606.1"/>
    <property type="molecule type" value="Genomic_DNA"/>
</dbReference>
<evidence type="ECO:0000313" key="2">
    <source>
        <dbReference type="Proteomes" id="UP000702209"/>
    </source>
</evidence>
<reference evidence="1 2" key="1">
    <citation type="submission" date="2020-10" db="EMBL/GenBank/DDBJ databases">
        <title>Identification of Nocardia species via Next-generation sequencing and recognition of intraspecies genetic diversity.</title>
        <authorList>
            <person name="Li P."/>
            <person name="Li P."/>
            <person name="Lu B."/>
        </authorList>
    </citation>
    <scope>NUCLEOTIDE SEQUENCE [LARGE SCALE GENOMIC DNA]</scope>
    <source>
        <strain evidence="1 2">BJ06-0157</strain>
    </source>
</reference>